<gene>
    <name evidence="1" type="ORF">SCY_4078</name>
</gene>
<proteinExistence type="predicted"/>
<accession>A6ZLW6</accession>
<dbReference type="AlphaFoldDB" id="A6ZLW6"/>
<dbReference type="EMBL" id="AAFW02000020">
    <property type="protein sequence ID" value="EDN64296.1"/>
    <property type="molecule type" value="Genomic_DNA"/>
</dbReference>
<dbReference type="HOGENOM" id="CLU_1200632_0_0_1"/>
<dbReference type="Proteomes" id="UP000007060">
    <property type="component" value="Unassembled WGS sequence"/>
</dbReference>
<comment type="caution">
    <text evidence="1">The sequence shown here is derived from an EMBL/GenBank/DDBJ whole genome shotgun (WGS) entry which is preliminary data.</text>
</comment>
<organism evidence="1 2">
    <name type="scientific">Saccharomyces cerevisiae (strain YJM789)</name>
    <name type="common">Baker's yeast</name>
    <dbReference type="NCBI Taxonomy" id="307796"/>
    <lineage>
        <taxon>Eukaryota</taxon>
        <taxon>Fungi</taxon>
        <taxon>Dikarya</taxon>
        <taxon>Ascomycota</taxon>
        <taxon>Saccharomycotina</taxon>
        <taxon>Saccharomycetes</taxon>
        <taxon>Saccharomycetales</taxon>
        <taxon>Saccharomycetaceae</taxon>
        <taxon>Saccharomyces</taxon>
    </lineage>
</organism>
<evidence type="ECO:0000313" key="1">
    <source>
        <dbReference type="EMBL" id="EDN64296.1"/>
    </source>
</evidence>
<evidence type="ECO:0000313" key="2">
    <source>
        <dbReference type="Proteomes" id="UP000007060"/>
    </source>
</evidence>
<name>A6ZLW6_YEAS7</name>
<reference evidence="1 2" key="1">
    <citation type="journal article" date="2007" name="Proc. Natl. Acad. Sci. U.S.A.">
        <title>Genome sequencing and comparative analysis of Saccharomyces cerevisiae strain YJM789.</title>
        <authorList>
            <person name="Wei W."/>
            <person name="McCusker J.H."/>
            <person name="Hyman R.W."/>
            <person name="Jones T."/>
            <person name="Ning Y."/>
            <person name="Cao Z."/>
            <person name="Gu Z."/>
            <person name="Bruno D."/>
            <person name="Miranda M."/>
            <person name="Nguyen M."/>
            <person name="Wilhelmy J."/>
            <person name="Komp C."/>
            <person name="Tamse R."/>
            <person name="Wang X."/>
            <person name="Jia P."/>
            <person name="Luedi P."/>
            <person name="Oefner P.J."/>
            <person name="David L."/>
            <person name="Dietrich F.S."/>
            <person name="Li Y."/>
            <person name="Davis R.W."/>
            <person name="Steinmetz L.M."/>
        </authorList>
    </citation>
    <scope>NUCLEOTIDE SEQUENCE [LARGE SCALE GENOMIC DNA]</scope>
    <source>
        <strain evidence="1 2">YJM789</strain>
    </source>
</reference>
<protein>
    <submittedName>
        <fullName evidence="1">Uncharacterized protein</fullName>
    </submittedName>
</protein>
<sequence>MEGGAEDPEDPEEAEPCLVLLTKEVAAEVGLLPALDFGVTMWLLGPSRLVCEVLFNSECTNNDLLTFFNKLAVGSCCCCWIGEAILEPESCSCWIGDAMRSVGILEEGEKNRSTEPFFRGLSIVLLVGVCEVVAFAVKFSMNMSEETRSSKVAVFVVDEARLKALGDLVALLEIAGGTPCSGAGATNDSCEMLLESARCCCWSLAIAWMFTRDESTCEFSGREVSSSNCGW</sequence>